<feature type="compositionally biased region" description="Low complexity" evidence="1">
    <location>
        <begin position="29"/>
        <end position="52"/>
    </location>
</feature>
<protein>
    <submittedName>
        <fullName evidence="3">PsbP-related protein</fullName>
    </submittedName>
</protein>
<dbReference type="Gene3D" id="3.40.1000.10">
    <property type="entry name" value="Mog1/PsbP, alpha/beta/alpha sandwich"/>
    <property type="match status" value="2"/>
</dbReference>
<dbReference type="Pfam" id="PF18933">
    <property type="entry name" value="PsbP_2"/>
    <property type="match status" value="1"/>
</dbReference>
<feature type="compositionally biased region" description="Basic and acidic residues" evidence="1">
    <location>
        <begin position="57"/>
        <end position="68"/>
    </location>
</feature>
<name>A0ABW3D8T4_9BACL</name>
<feature type="chain" id="PRO_5046439957" evidence="2">
    <location>
        <begin position="23"/>
        <end position="376"/>
    </location>
</feature>
<feature type="region of interest" description="Disordered" evidence="1">
    <location>
        <begin position="20"/>
        <end position="68"/>
    </location>
</feature>
<evidence type="ECO:0000313" key="4">
    <source>
        <dbReference type="Proteomes" id="UP001597120"/>
    </source>
</evidence>
<evidence type="ECO:0000313" key="3">
    <source>
        <dbReference type="EMBL" id="MFD0868971.1"/>
    </source>
</evidence>
<reference evidence="4" key="1">
    <citation type="journal article" date="2019" name="Int. J. Syst. Evol. Microbiol.">
        <title>The Global Catalogue of Microorganisms (GCM) 10K type strain sequencing project: providing services to taxonomists for standard genome sequencing and annotation.</title>
        <authorList>
            <consortium name="The Broad Institute Genomics Platform"/>
            <consortium name="The Broad Institute Genome Sequencing Center for Infectious Disease"/>
            <person name="Wu L."/>
            <person name="Ma J."/>
        </authorList>
    </citation>
    <scope>NUCLEOTIDE SEQUENCE [LARGE SCALE GENOMIC DNA]</scope>
    <source>
        <strain evidence="4">CCUG 57263</strain>
    </source>
</reference>
<evidence type="ECO:0000256" key="2">
    <source>
        <dbReference type="SAM" id="SignalP"/>
    </source>
</evidence>
<organism evidence="3 4">
    <name type="scientific">Paenibacillus residui</name>
    <dbReference type="NCBI Taxonomy" id="629724"/>
    <lineage>
        <taxon>Bacteria</taxon>
        <taxon>Bacillati</taxon>
        <taxon>Bacillota</taxon>
        <taxon>Bacilli</taxon>
        <taxon>Bacillales</taxon>
        <taxon>Paenibacillaceae</taxon>
        <taxon>Paenibacillus</taxon>
    </lineage>
</organism>
<evidence type="ECO:0000256" key="1">
    <source>
        <dbReference type="SAM" id="MobiDB-lite"/>
    </source>
</evidence>
<dbReference type="PROSITE" id="PS51257">
    <property type="entry name" value="PROKAR_LIPOPROTEIN"/>
    <property type="match status" value="1"/>
</dbReference>
<accession>A0ABW3D8T4</accession>
<sequence length="376" mass="41341">MMKKKWNVLLATTVLTAGILSGCGSDNKPPTTTDPSPSPTASTEPSASPTASQKPAADGKELKSKDESVQITVPKDWKENDSLNAQAILGAANLVKEKYVIAVPFAKSEFADDTTLDDFMTVANQNIEMTAENTKISETKDIQIDGIPAKQAVISAEITGIKVRYLITYLEKGNRFYQLAAWTLDERYDEYEEEFTNVINSFRVLKDDVETTAGNGSDSKTSGKDVVLTDSADLTEITLPGGWTEANGLNDEADLQALNLSAGNENYLMVLNEPKTDFDDGFTLQEYYDLIMSMQTDGSLIGNAVHSDPVETDINGNKGIQFEVRGEVDKVKIAYLFTLVESENGFHQVIFWTNANKMDDNKQTYIDATNTFKVKK</sequence>
<gene>
    <name evidence="3" type="ORF">ACFQ03_07400</name>
</gene>
<proteinExistence type="predicted"/>
<comment type="caution">
    <text evidence="3">The sequence shown here is derived from an EMBL/GenBank/DDBJ whole genome shotgun (WGS) entry which is preliminary data.</text>
</comment>
<feature type="signal peptide" evidence="2">
    <location>
        <begin position="1"/>
        <end position="22"/>
    </location>
</feature>
<keyword evidence="2" id="KW-0732">Signal</keyword>
<dbReference type="RefSeq" id="WP_144941694.1">
    <property type="nucleotide sequence ID" value="NZ_JBHTIU010000027.1"/>
</dbReference>
<keyword evidence="4" id="KW-1185">Reference proteome</keyword>
<dbReference type="EMBL" id="JBHTIU010000027">
    <property type="protein sequence ID" value="MFD0868971.1"/>
    <property type="molecule type" value="Genomic_DNA"/>
</dbReference>
<dbReference type="Proteomes" id="UP001597120">
    <property type="component" value="Unassembled WGS sequence"/>
</dbReference>